<keyword evidence="9" id="KW-1185">Reference proteome</keyword>
<keyword evidence="4" id="KW-0131">Cell cycle</keyword>
<organism evidence="8 9">
    <name type="scientific">Ambrosia artemisiifolia</name>
    <name type="common">Common ragweed</name>
    <dbReference type="NCBI Taxonomy" id="4212"/>
    <lineage>
        <taxon>Eukaryota</taxon>
        <taxon>Viridiplantae</taxon>
        <taxon>Streptophyta</taxon>
        <taxon>Embryophyta</taxon>
        <taxon>Tracheophyta</taxon>
        <taxon>Spermatophyta</taxon>
        <taxon>Magnoliopsida</taxon>
        <taxon>eudicotyledons</taxon>
        <taxon>Gunneridae</taxon>
        <taxon>Pentapetalae</taxon>
        <taxon>asterids</taxon>
        <taxon>campanulids</taxon>
        <taxon>Asterales</taxon>
        <taxon>Asteraceae</taxon>
        <taxon>Asteroideae</taxon>
        <taxon>Heliantheae alliance</taxon>
        <taxon>Heliantheae</taxon>
        <taxon>Ambrosia</taxon>
    </lineage>
</organism>
<dbReference type="Pfam" id="PF02984">
    <property type="entry name" value="Cyclin_C"/>
    <property type="match status" value="1"/>
</dbReference>
<name>A0AAD5C5W3_AMBAR</name>
<evidence type="ECO:0000313" key="9">
    <source>
        <dbReference type="Proteomes" id="UP001206925"/>
    </source>
</evidence>
<evidence type="ECO:0000256" key="5">
    <source>
        <dbReference type="RuleBase" id="RU000383"/>
    </source>
</evidence>
<dbReference type="GO" id="GO:0051301">
    <property type="term" value="P:cell division"/>
    <property type="evidence" value="ECO:0007669"/>
    <property type="project" value="UniProtKB-KW"/>
</dbReference>
<dbReference type="EMBL" id="JAMZMK010009463">
    <property type="protein sequence ID" value="KAI7735600.1"/>
    <property type="molecule type" value="Genomic_DNA"/>
</dbReference>
<dbReference type="SMART" id="SM00385">
    <property type="entry name" value="CYCLIN"/>
    <property type="match status" value="2"/>
</dbReference>
<keyword evidence="3 5" id="KW-0195">Cyclin</keyword>
<dbReference type="SMART" id="SM01332">
    <property type="entry name" value="Cyclin_C"/>
    <property type="match status" value="1"/>
</dbReference>
<feature type="domain" description="Cyclin-like" evidence="6">
    <location>
        <begin position="442"/>
        <end position="526"/>
    </location>
</feature>
<accession>A0AAD5C5W3</accession>
<evidence type="ECO:0000313" key="8">
    <source>
        <dbReference type="EMBL" id="KAI7735600.1"/>
    </source>
</evidence>
<proteinExistence type="inferred from homology"/>
<sequence length="658" mass="74744">MVAVKGLSTFKVRVSGERETRKIGGVRSLKVYEEEDTKVKITGRDHGATETKKSVPVKAEFSRINANCQKEVINKLGKINGKNINSAQTKVGRKVLSDISNSQGIFQKKAATDGSKPGKGKMEKMTYSQRASISLGKDLKVFNCNPKTRGQDTGKGKMERMTYSQRASISLGKDLKVFNGNSKTRNQDTVANVTRKSAMTYCPPQRKSLPVLKHVDKEEKSDIKKGNKDTKLKNKDKHGFFVKPKVGTTVVPQVSKTQDYRWKNRASDGYLKTASDGQPTGDRQRLSRISMKPTVKTTVGIPKAQRVSRTSSVFTKSTSTITVLSKKNETSKSESVSRKQIAHDVTLDASTSKLTVKGKSGRRKSYTSMLMERTKLLKDQVSVTKEEILPNIYDDSNQLEVAEYVDEIYQHYWVTEAHNQPLKNYMENQTDITPQMRGILINWLIEVHMKFDLMQETLYLMVTLLDFYLSAVKIKRSEMQLVGLTSLLLASKYEDFWHPKVMELISISAETYTREQMLEMETTILRTLHFRLNLPTPYVFMLRFLRAAQGDKKFEKLAYFLIELCLVEYDALHYKPSLLCASAIYVARCTLHLAPAWTPLLCKHSRYQEFQIRDCADMILGFHQAARKAVLRVTYDKYTSSKNCKVALINPLDRLPPP</sequence>
<dbReference type="InterPro" id="IPR039361">
    <property type="entry name" value="Cyclin"/>
</dbReference>
<dbReference type="InterPro" id="IPR036915">
    <property type="entry name" value="Cyclin-like_sf"/>
</dbReference>
<evidence type="ECO:0000256" key="3">
    <source>
        <dbReference type="ARBA" id="ARBA00023127"/>
    </source>
</evidence>
<gene>
    <name evidence="8" type="ORF">M8C21_030763</name>
</gene>
<dbReference type="Gene3D" id="1.10.472.10">
    <property type="entry name" value="Cyclin-like"/>
    <property type="match status" value="2"/>
</dbReference>
<dbReference type="FunFam" id="1.10.472.10:FF:000091">
    <property type="entry name" value="putative cyclin-B3-1 isoform X3"/>
    <property type="match status" value="1"/>
</dbReference>
<feature type="domain" description="Cyclin-like" evidence="6">
    <location>
        <begin position="539"/>
        <end position="621"/>
    </location>
</feature>
<evidence type="ECO:0000256" key="4">
    <source>
        <dbReference type="ARBA" id="ARBA00023306"/>
    </source>
</evidence>
<evidence type="ECO:0000259" key="6">
    <source>
        <dbReference type="SMART" id="SM00385"/>
    </source>
</evidence>
<evidence type="ECO:0000256" key="1">
    <source>
        <dbReference type="ARBA" id="ARBA00006955"/>
    </source>
</evidence>
<dbReference type="Proteomes" id="UP001206925">
    <property type="component" value="Unassembled WGS sequence"/>
</dbReference>
<comment type="similarity">
    <text evidence="1">Belongs to the cyclin family. Cyclin AB subfamily.</text>
</comment>
<evidence type="ECO:0000256" key="2">
    <source>
        <dbReference type="ARBA" id="ARBA00022618"/>
    </source>
</evidence>
<comment type="caution">
    <text evidence="8">The sequence shown here is derived from an EMBL/GenBank/DDBJ whole genome shotgun (WGS) entry which is preliminary data.</text>
</comment>
<dbReference type="Pfam" id="PF00134">
    <property type="entry name" value="Cyclin_N"/>
    <property type="match status" value="1"/>
</dbReference>
<dbReference type="PANTHER" id="PTHR10177">
    <property type="entry name" value="CYCLINS"/>
    <property type="match status" value="1"/>
</dbReference>
<dbReference type="FunFam" id="1.10.472.10:FF:000057">
    <property type="entry name" value="Cyclin N-terminal domain containing 2"/>
    <property type="match status" value="1"/>
</dbReference>
<keyword evidence="2" id="KW-0132">Cell division</keyword>
<dbReference type="InterPro" id="IPR013763">
    <property type="entry name" value="Cyclin-like_dom"/>
</dbReference>
<dbReference type="InterPro" id="IPR004367">
    <property type="entry name" value="Cyclin_C-dom"/>
</dbReference>
<evidence type="ECO:0000259" key="7">
    <source>
        <dbReference type="SMART" id="SM01332"/>
    </source>
</evidence>
<dbReference type="CDD" id="cd20507">
    <property type="entry name" value="CYCLIN_CCNB1-like_rpt1"/>
    <property type="match status" value="1"/>
</dbReference>
<dbReference type="AlphaFoldDB" id="A0AAD5C5W3"/>
<dbReference type="SUPFAM" id="SSF47954">
    <property type="entry name" value="Cyclin-like"/>
    <property type="match status" value="2"/>
</dbReference>
<dbReference type="InterPro" id="IPR006671">
    <property type="entry name" value="Cyclin_N"/>
</dbReference>
<reference evidence="8" key="1">
    <citation type="submission" date="2022-06" db="EMBL/GenBank/DDBJ databases">
        <title>Uncovering the hologenomic basis of an extraordinary plant invasion.</title>
        <authorList>
            <person name="Bieker V.C."/>
            <person name="Martin M.D."/>
            <person name="Gilbert T."/>
            <person name="Hodgins K."/>
            <person name="Battlay P."/>
            <person name="Petersen B."/>
            <person name="Wilson J."/>
        </authorList>
    </citation>
    <scope>NUCLEOTIDE SEQUENCE</scope>
    <source>
        <strain evidence="8">AA19_3_7</strain>
        <tissue evidence="8">Leaf</tissue>
    </source>
</reference>
<evidence type="ECO:0008006" key="10">
    <source>
        <dbReference type="Google" id="ProtNLM"/>
    </source>
</evidence>
<feature type="domain" description="Cyclin C-terminal" evidence="7">
    <location>
        <begin position="535"/>
        <end position="652"/>
    </location>
</feature>
<protein>
    <recommendedName>
        <fullName evidence="10">Cyclin-B3-1</fullName>
    </recommendedName>
</protein>